<keyword evidence="2" id="KW-0472">Membrane</keyword>
<reference evidence="3 4" key="1">
    <citation type="submission" date="2023-01" db="EMBL/GenBank/DDBJ databases">
        <title>Analysis of 21 Apiospora genomes using comparative genomics revels a genus with tremendous synthesis potential of carbohydrate active enzymes and secondary metabolites.</title>
        <authorList>
            <person name="Sorensen T."/>
        </authorList>
    </citation>
    <scope>NUCLEOTIDE SEQUENCE [LARGE SCALE GENOMIC DNA]</scope>
    <source>
        <strain evidence="3 4">CBS 33761</strain>
    </source>
</reference>
<keyword evidence="2" id="KW-1133">Transmembrane helix</keyword>
<dbReference type="Proteomes" id="UP001444661">
    <property type="component" value="Unassembled WGS sequence"/>
</dbReference>
<feature type="compositionally biased region" description="Polar residues" evidence="1">
    <location>
        <begin position="50"/>
        <end position="59"/>
    </location>
</feature>
<keyword evidence="4" id="KW-1185">Reference proteome</keyword>
<feature type="compositionally biased region" description="Basic and acidic residues" evidence="1">
    <location>
        <begin position="64"/>
        <end position="76"/>
    </location>
</feature>
<feature type="region of interest" description="Disordered" evidence="1">
    <location>
        <begin position="158"/>
        <end position="178"/>
    </location>
</feature>
<accession>A0ABR1SZY7</accession>
<evidence type="ECO:0000256" key="1">
    <source>
        <dbReference type="SAM" id="MobiDB-lite"/>
    </source>
</evidence>
<feature type="region of interest" description="Disordered" evidence="1">
    <location>
        <begin position="1"/>
        <end position="76"/>
    </location>
</feature>
<name>A0ABR1SZY7_9PEZI</name>
<comment type="caution">
    <text evidence="3">The sequence shown here is derived from an EMBL/GenBank/DDBJ whole genome shotgun (WGS) entry which is preliminary data.</text>
</comment>
<organism evidence="3 4">
    <name type="scientific">Apiospora rasikravindrae</name>
    <dbReference type="NCBI Taxonomy" id="990691"/>
    <lineage>
        <taxon>Eukaryota</taxon>
        <taxon>Fungi</taxon>
        <taxon>Dikarya</taxon>
        <taxon>Ascomycota</taxon>
        <taxon>Pezizomycotina</taxon>
        <taxon>Sordariomycetes</taxon>
        <taxon>Xylariomycetidae</taxon>
        <taxon>Amphisphaeriales</taxon>
        <taxon>Apiosporaceae</taxon>
        <taxon>Apiospora</taxon>
    </lineage>
</organism>
<evidence type="ECO:0000256" key="2">
    <source>
        <dbReference type="SAM" id="Phobius"/>
    </source>
</evidence>
<protein>
    <submittedName>
        <fullName evidence="3">Uncharacterized protein</fullName>
    </submittedName>
</protein>
<sequence length="178" mass="18514">MAIEEHLSMDPRHQHPDMEPAAASSAHPGLEVEVYPGLEVQPHSDEEFPQTENTRQRTPSAVPKSEKTNTTEPSADTHRRILGLTTRVFWGLLVALILLVAGAIGGGVGAGLALQQRSSGSTAAAAPTATTTLPPGQQPTAGGCVTLTVTTLLPILQPETPKTNCPGANSTLFNSGVP</sequence>
<evidence type="ECO:0000313" key="4">
    <source>
        <dbReference type="Proteomes" id="UP001444661"/>
    </source>
</evidence>
<gene>
    <name evidence="3" type="ORF">PG993_008304</name>
</gene>
<feature type="compositionally biased region" description="Basic and acidic residues" evidence="1">
    <location>
        <begin position="1"/>
        <end position="18"/>
    </location>
</feature>
<proteinExistence type="predicted"/>
<feature type="compositionally biased region" description="Polar residues" evidence="1">
    <location>
        <begin position="160"/>
        <end position="178"/>
    </location>
</feature>
<keyword evidence="2" id="KW-0812">Transmembrane</keyword>
<evidence type="ECO:0000313" key="3">
    <source>
        <dbReference type="EMBL" id="KAK8039893.1"/>
    </source>
</evidence>
<feature type="transmembrane region" description="Helical" evidence="2">
    <location>
        <begin position="88"/>
        <end position="114"/>
    </location>
</feature>
<dbReference type="EMBL" id="JAQQWK010000006">
    <property type="protein sequence ID" value="KAK8039893.1"/>
    <property type="molecule type" value="Genomic_DNA"/>
</dbReference>